<dbReference type="EMBL" id="AP035785">
    <property type="protein sequence ID" value="BFO70343.1"/>
    <property type="molecule type" value="Genomic_DNA"/>
</dbReference>
<name>A0AB33IQZ9_9BACT</name>
<evidence type="ECO:0000259" key="4">
    <source>
        <dbReference type="PROSITE" id="PS51379"/>
    </source>
</evidence>
<dbReference type="Pfam" id="PF12838">
    <property type="entry name" value="Fer4_7"/>
    <property type="match status" value="1"/>
</dbReference>
<dbReference type="PROSITE" id="PS00198">
    <property type="entry name" value="4FE4S_FER_1"/>
    <property type="match status" value="1"/>
</dbReference>
<organism evidence="5">
    <name type="scientific">Prevotella sp. GTC17253</name>
    <dbReference type="NCBI Taxonomy" id="3236793"/>
    <lineage>
        <taxon>Bacteria</taxon>
        <taxon>Pseudomonadati</taxon>
        <taxon>Bacteroidota</taxon>
        <taxon>Bacteroidia</taxon>
        <taxon>Bacteroidales</taxon>
        <taxon>Prevotellaceae</taxon>
        <taxon>Prevotella</taxon>
    </lineage>
</organism>
<keyword evidence="2" id="KW-0408">Iron</keyword>
<feature type="domain" description="4Fe-4S ferredoxin-type" evidence="4">
    <location>
        <begin position="1"/>
        <end position="30"/>
    </location>
</feature>
<dbReference type="AlphaFoldDB" id="A0AB33IQZ9"/>
<reference evidence="5" key="1">
    <citation type="submission" date="2024-07" db="EMBL/GenBank/DDBJ databases">
        <title>Complete genome sequence of Prevotella sp. YM-2024 GTC17253.</title>
        <authorList>
            <person name="Hayashi M."/>
            <person name="Muto Y."/>
            <person name="Tanaka K."/>
            <person name="Niwa H."/>
        </authorList>
    </citation>
    <scope>NUCLEOTIDE SEQUENCE</scope>
    <source>
        <strain evidence="5">GTC17253</strain>
    </source>
</reference>
<keyword evidence="1" id="KW-0479">Metal-binding</keyword>
<gene>
    <name evidence="5" type="ORF">GTC17253_03090</name>
</gene>
<dbReference type="PANTHER" id="PTHR43193:SF2">
    <property type="entry name" value="POLYFERREDOXIN PROTEIN FWDF"/>
    <property type="match status" value="1"/>
</dbReference>
<dbReference type="InterPro" id="IPR017900">
    <property type="entry name" value="4Fe4S_Fe_S_CS"/>
</dbReference>
<dbReference type="GO" id="GO:0046872">
    <property type="term" value="F:metal ion binding"/>
    <property type="evidence" value="ECO:0007669"/>
    <property type="project" value="UniProtKB-KW"/>
</dbReference>
<dbReference type="SUPFAM" id="SSF54862">
    <property type="entry name" value="4Fe-4S ferredoxins"/>
    <property type="match status" value="1"/>
</dbReference>
<evidence type="ECO:0000313" key="5">
    <source>
        <dbReference type="EMBL" id="BFO70343.1"/>
    </source>
</evidence>
<sequence length="380" mass="43317">MNNVSDIKDCFGCGVCAVVCPKDTISIKLNKNGFYEPIVDENRCIDCALCRNVCSFINPGLGLETTETTSYASWSNDESIRLKASSGGVGFEIGKLLINQGYKACGVRYNIDKRRAEHYIADNVEDYKASIGSKYIQSYTVAGLKSVNLKEKFLVTGTPCQIDSFRRYIKKFRKEDNFILMDFFCHGVPSMWMWYNYLNIYTPKVGRISSVTWRNKRTGWHDSWAMNLVGTNQEIYSLMSEGDLFYRLFLGDWCMNPACVKNCKFKYKASSADIRIGDLWGETYKNDEKGVSAAIAFTNKGKEILESLNHCTLKSHSFGVVAEGQMKKNAKNAILYPIARIMLNHGQNYSLRTWDRLTKIAFYLSIPSVLKYKFHRAIKK</sequence>
<dbReference type="InterPro" id="IPR052977">
    <property type="entry name" value="Polyferredoxin-like_ET"/>
</dbReference>
<dbReference type="Gene3D" id="3.30.70.20">
    <property type="match status" value="1"/>
</dbReference>
<accession>A0AB33IQZ9</accession>
<proteinExistence type="predicted"/>
<keyword evidence="3" id="KW-0411">Iron-sulfur</keyword>
<evidence type="ECO:0000256" key="1">
    <source>
        <dbReference type="ARBA" id="ARBA00022723"/>
    </source>
</evidence>
<dbReference type="InterPro" id="IPR017896">
    <property type="entry name" value="4Fe4S_Fe-S-bd"/>
</dbReference>
<feature type="domain" description="4Fe-4S ferredoxin-type" evidence="4">
    <location>
        <begin position="35"/>
        <end position="64"/>
    </location>
</feature>
<dbReference type="GO" id="GO:0051536">
    <property type="term" value="F:iron-sulfur cluster binding"/>
    <property type="evidence" value="ECO:0007669"/>
    <property type="project" value="UniProtKB-KW"/>
</dbReference>
<evidence type="ECO:0000256" key="2">
    <source>
        <dbReference type="ARBA" id="ARBA00023004"/>
    </source>
</evidence>
<evidence type="ECO:0000256" key="3">
    <source>
        <dbReference type="ARBA" id="ARBA00023014"/>
    </source>
</evidence>
<dbReference type="InterPro" id="IPR007525">
    <property type="entry name" value="FrhB_FdhB_C"/>
</dbReference>
<dbReference type="Pfam" id="PF04432">
    <property type="entry name" value="FrhB_FdhB_C"/>
    <property type="match status" value="1"/>
</dbReference>
<protein>
    <submittedName>
        <fullName evidence="5">Coenzyme F420 hydrogenase/dehydrogenase, beta subunit C-terminal domain</fullName>
    </submittedName>
</protein>
<dbReference type="PANTHER" id="PTHR43193">
    <property type="match status" value="1"/>
</dbReference>
<dbReference type="PROSITE" id="PS51379">
    <property type="entry name" value="4FE4S_FER_2"/>
    <property type="match status" value="2"/>
</dbReference>